<evidence type="ECO:0000313" key="2">
    <source>
        <dbReference type="Proteomes" id="UP000616151"/>
    </source>
</evidence>
<gene>
    <name evidence="1" type="ORF">JHL16_32215</name>
</gene>
<reference evidence="1" key="1">
    <citation type="submission" date="2021-01" db="EMBL/GenBank/DDBJ databases">
        <authorList>
            <person name="Sun Q."/>
        </authorList>
    </citation>
    <scope>NUCLEOTIDE SEQUENCE</scope>
    <source>
        <strain evidence="1">YIM B02566</strain>
    </source>
</reference>
<name>A0ACC5REE7_9HYPH</name>
<accession>A0ACC5REE7</accession>
<proteinExistence type="predicted"/>
<dbReference type="EMBL" id="JAENHL010000008">
    <property type="protein sequence ID" value="MBK1871076.1"/>
    <property type="molecule type" value="Genomic_DNA"/>
</dbReference>
<dbReference type="Proteomes" id="UP000616151">
    <property type="component" value="Unassembled WGS sequence"/>
</dbReference>
<sequence length="393" mass="41539">MSRTFLFILDSVGIGGAPDADRFGDRGANTLGHIAAHVPLSLPHLASLGLGHAALAASGHLPKGFTAETALKGQWGFGVEKSNGKDTPSGHWEIAGVPVSFDWGYFPKTVPCFPKSFTDALIAQAELPGLLGNKHASGTDIIAEFGEDHMESSRPIIYTSADSVIQIAAHEETFGLDRLYEVCQVARELSYDLNVGRVIARPFVGADAGDFTRTGNRKDYSISPPAPTLLDRLTEVGREVISIGKIGDIYAHSGTGREIKAVGNEALFEASLAALPGLAEGGLLITNFVDFDMLYGHRRDPRGYGAALEAFDALLPEALALLKSGDLLVITADHGCDPTWRGSDHTRECVPILTFSPGAAPASFGRRDGFADIGQTIAAHLGIAPLGAGKSWL</sequence>
<keyword evidence="2" id="KW-1185">Reference proteome</keyword>
<protein>
    <submittedName>
        <fullName evidence="1">Phosphopentomutase</fullName>
        <ecNumber evidence="1">5.4.2.7</ecNumber>
    </submittedName>
</protein>
<keyword evidence="1" id="KW-0413">Isomerase</keyword>
<dbReference type="EC" id="5.4.2.7" evidence="1"/>
<comment type="caution">
    <text evidence="1">The sequence shown here is derived from an EMBL/GenBank/DDBJ whole genome shotgun (WGS) entry which is preliminary data.</text>
</comment>
<organism evidence="1 2">
    <name type="scientific">Taklimakanibacter albus</name>
    <dbReference type="NCBI Taxonomy" id="2800327"/>
    <lineage>
        <taxon>Bacteria</taxon>
        <taxon>Pseudomonadati</taxon>
        <taxon>Pseudomonadota</taxon>
        <taxon>Alphaproteobacteria</taxon>
        <taxon>Hyphomicrobiales</taxon>
        <taxon>Aestuariivirgaceae</taxon>
        <taxon>Taklimakanibacter</taxon>
    </lineage>
</organism>
<evidence type="ECO:0000313" key="1">
    <source>
        <dbReference type="EMBL" id="MBK1871076.1"/>
    </source>
</evidence>